<reference evidence="2" key="1">
    <citation type="journal article" date="2022" name="Mol. Ecol. Resour.">
        <title>The genomes of chicory, endive, great burdock and yacon provide insights into Asteraceae palaeo-polyploidization history and plant inulin production.</title>
        <authorList>
            <person name="Fan W."/>
            <person name="Wang S."/>
            <person name="Wang H."/>
            <person name="Wang A."/>
            <person name="Jiang F."/>
            <person name="Liu H."/>
            <person name="Zhao H."/>
            <person name="Xu D."/>
            <person name="Zhang Y."/>
        </authorList>
    </citation>
    <scope>NUCLEOTIDE SEQUENCE [LARGE SCALE GENOMIC DNA]</scope>
    <source>
        <strain evidence="2">cv. Yunnan</strain>
    </source>
</reference>
<evidence type="ECO:0000313" key="1">
    <source>
        <dbReference type="EMBL" id="KAI3817780.1"/>
    </source>
</evidence>
<sequence>MSNPPAVSHPTLSGSAISLGSPSILGNLNDSFLSLARIYERSNQIILAYFGGSTGLYHGVRNAGSFPFIINVPWLYIRTKETDQPSTFTAATDHQPSGQEIIKPPAKKLPAQPTGPLPTSKQSTWPPLLPSPLPKRLPITLTNSPLPSLLQTTGTTSRDLWLSLERAYAPNTASREYTLKTQLLRITMKGDETPLTYLSRVTEYATALANIGEPMKDKDLVMLTFSSLREEYNETAYQSGNVIPSLVVDYGQRAIVTIRTTGQCLGGLSMVLMLYNW</sequence>
<protein>
    <submittedName>
        <fullName evidence="1">Uncharacterized protein</fullName>
    </submittedName>
</protein>
<accession>A0ACB9JDF5</accession>
<keyword evidence="2" id="KW-1185">Reference proteome</keyword>
<evidence type="ECO:0000313" key="2">
    <source>
        <dbReference type="Proteomes" id="UP001056120"/>
    </source>
</evidence>
<dbReference type="EMBL" id="CM042021">
    <property type="protein sequence ID" value="KAI3817780.1"/>
    <property type="molecule type" value="Genomic_DNA"/>
</dbReference>
<name>A0ACB9JDF5_9ASTR</name>
<gene>
    <name evidence="1" type="ORF">L1987_11578</name>
</gene>
<comment type="caution">
    <text evidence="1">The sequence shown here is derived from an EMBL/GenBank/DDBJ whole genome shotgun (WGS) entry which is preliminary data.</text>
</comment>
<dbReference type="Proteomes" id="UP001056120">
    <property type="component" value="Linkage Group LG04"/>
</dbReference>
<organism evidence="1 2">
    <name type="scientific">Smallanthus sonchifolius</name>
    <dbReference type="NCBI Taxonomy" id="185202"/>
    <lineage>
        <taxon>Eukaryota</taxon>
        <taxon>Viridiplantae</taxon>
        <taxon>Streptophyta</taxon>
        <taxon>Embryophyta</taxon>
        <taxon>Tracheophyta</taxon>
        <taxon>Spermatophyta</taxon>
        <taxon>Magnoliopsida</taxon>
        <taxon>eudicotyledons</taxon>
        <taxon>Gunneridae</taxon>
        <taxon>Pentapetalae</taxon>
        <taxon>asterids</taxon>
        <taxon>campanulids</taxon>
        <taxon>Asterales</taxon>
        <taxon>Asteraceae</taxon>
        <taxon>Asteroideae</taxon>
        <taxon>Heliantheae alliance</taxon>
        <taxon>Millerieae</taxon>
        <taxon>Smallanthus</taxon>
    </lineage>
</organism>
<reference evidence="1 2" key="2">
    <citation type="journal article" date="2022" name="Mol. Ecol. Resour.">
        <title>The genomes of chicory, endive, great burdock and yacon provide insights into Asteraceae paleo-polyploidization history and plant inulin production.</title>
        <authorList>
            <person name="Fan W."/>
            <person name="Wang S."/>
            <person name="Wang H."/>
            <person name="Wang A."/>
            <person name="Jiang F."/>
            <person name="Liu H."/>
            <person name="Zhao H."/>
            <person name="Xu D."/>
            <person name="Zhang Y."/>
        </authorList>
    </citation>
    <scope>NUCLEOTIDE SEQUENCE [LARGE SCALE GENOMIC DNA]</scope>
    <source>
        <strain evidence="2">cv. Yunnan</strain>
        <tissue evidence="1">Leaves</tissue>
    </source>
</reference>
<proteinExistence type="predicted"/>